<gene>
    <name evidence="5" type="ORF">OHM77_12825</name>
</gene>
<dbReference type="Pfam" id="PF13183">
    <property type="entry name" value="Fer4_8"/>
    <property type="match status" value="1"/>
</dbReference>
<dbReference type="EMBL" id="CP107246">
    <property type="protein sequence ID" value="WIM05546.1"/>
    <property type="molecule type" value="Genomic_DNA"/>
</dbReference>
<feature type="domain" description="4Fe-4S ferredoxin-type" evidence="4">
    <location>
        <begin position="277"/>
        <end position="307"/>
    </location>
</feature>
<dbReference type="Gene3D" id="1.10.1060.10">
    <property type="entry name" value="Alpha-helical ferredoxin"/>
    <property type="match status" value="1"/>
</dbReference>
<dbReference type="Proteomes" id="UP001234916">
    <property type="component" value="Chromosome"/>
</dbReference>
<dbReference type="KEGG" id="npv:OHM77_12825"/>
<dbReference type="InterPro" id="IPR017896">
    <property type="entry name" value="4Fe4S_Fe-S-bd"/>
</dbReference>
<evidence type="ECO:0000259" key="4">
    <source>
        <dbReference type="PROSITE" id="PS51379"/>
    </source>
</evidence>
<evidence type="ECO:0000256" key="3">
    <source>
        <dbReference type="ARBA" id="ARBA00023014"/>
    </source>
</evidence>
<dbReference type="GO" id="GO:0051536">
    <property type="term" value="F:iron-sulfur cluster binding"/>
    <property type="evidence" value="ECO:0007669"/>
    <property type="project" value="UniProtKB-KW"/>
</dbReference>
<evidence type="ECO:0000256" key="2">
    <source>
        <dbReference type="ARBA" id="ARBA00023004"/>
    </source>
</evidence>
<dbReference type="AlphaFoldDB" id="A0AA49FK95"/>
<dbReference type="SUPFAM" id="SSF46548">
    <property type="entry name" value="alpha-helical ferredoxin"/>
    <property type="match status" value="1"/>
</dbReference>
<dbReference type="GO" id="GO:0046872">
    <property type="term" value="F:metal ion binding"/>
    <property type="evidence" value="ECO:0007669"/>
    <property type="project" value="UniProtKB-KW"/>
</dbReference>
<keyword evidence="2" id="KW-0408">Iron</keyword>
<keyword evidence="1" id="KW-0479">Metal-binding</keyword>
<protein>
    <submittedName>
        <fullName evidence="5">4Fe-4S dicluster domain-containing protein</fullName>
    </submittedName>
</protein>
<sequence length="344" mass="38509">MIKIQDIRDAARDMLAKGEVRAVIGWQRGSRGMAAEPVVINAPEQADGLVWDPTCYHNLSLYLVNDKKAQAHAKQKPTLPIAIIAKGCDARSCVVLMQENYFRRDDIYIIGVSCEGTGVIDERKLAVALGGVKPTSAAFDGDDYVVTLPDGSEKRLPAREVMADRCLECREPFPKENNIALGEDKTGRALEAPFAALARFEQQSEAERWNYWQRQFDRCIRCFACRSVCPMCFCDECVVDSIEMKVAPTTSAEEKASRVRWIERSNTLADNFGYHMTRAMHLAGRCIDCGECERVCPVNIPLRLLNNKMEREAREQFGYEPGASIGGPSLVSSFRDDDPGTWIR</sequence>
<keyword evidence="3" id="KW-0411">Iron-sulfur</keyword>
<dbReference type="PROSITE" id="PS51379">
    <property type="entry name" value="4FE4S_FER_2"/>
    <property type="match status" value="2"/>
</dbReference>
<name>A0AA49FK95_9PROT</name>
<dbReference type="InterPro" id="IPR017900">
    <property type="entry name" value="4Fe4S_Fe_S_CS"/>
</dbReference>
<accession>A0AA49FK95</accession>
<dbReference type="InterPro" id="IPR009051">
    <property type="entry name" value="Helical_ferredxn"/>
</dbReference>
<organism evidence="5">
    <name type="scientific">Candidatus Nitricoxidivorans perseverans</name>
    <dbReference type="NCBI Taxonomy" id="2975601"/>
    <lineage>
        <taxon>Bacteria</taxon>
        <taxon>Pseudomonadati</taxon>
        <taxon>Pseudomonadota</taxon>
        <taxon>Betaproteobacteria</taxon>
        <taxon>Nitrosomonadales</taxon>
        <taxon>Sterolibacteriaceae</taxon>
        <taxon>Candidatus Nitricoxidivorans</taxon>
    </lineage>
</organism>
<dbReference type="PROSITE" id="PS00198">
    <property type="entry name" value="4FE4S_FER_1"/>
    <property type="match status" value="2"/>
</dbReference>
<evidence type="ECO:0000313" key="5">
    <source>
        <dbReference type="EMBL" id="WIM05546.1"/>
    </source>
</evidence>
<proteinExistence type="predicted"/>
<feature type="domain" description="4Fe-4S ferredoxin-type" evidence="4">
    <location>
        <begin position="210"/>
        <end position="230"/>
    </location>
</feature>
<evidence type="ECO:0000256" key="1">
    <source>
        <dbReference type="ARBA" id="ARBA00022723"/>
    </source>
</evidence>
<reference evidence="5" key="1">
    <citation type="journal article" date="2023" name="Nat. Microbiol.">
        <title>Enrichment and characterization of a nitric oxide-reducing microbial community in a continuous bioreactor.</title>
        <authorList>
            <person name="Garrido-Amador P."/>
            <person name="Stortenbeker N."/>
            <person name="Wessels H.J.C.T."/>
            <person name="Speth D.R."/>
            <person name="Garcia-Heredia I."/>
            <person name="Kartal B."/>
        </authorList>
    </citation>
    <scope>NUCLEOTIDE SEQUENCE</scope>
    <source>
        <strain evidence="5">MAG1</strain>
    </source>
</reference>